<accession>A0AAV9PPA7</accession>
<dbReference type="AlphaFoldDB" id="A0AAV9PPA7"/>
<comment type="caution">
    <text evidence="2">The sequence shown here is derived from an EMBL/GenBank/DDBJ whole genome shotgun (WGS) entry which is preliminary data.</text>
</comment>
<feature type="region of interest" description="Disordered" evidence="1">
    <location>
        <begin position="1"/>
        <end position="129"/>
    </location>
</feature>
<evidence type="ECO:0000256" key="1">
    <source>
        <dbReference type="SAM" id="MobiDB-lite"/>
    </source>
</evidence>
<dbReference type="GeneID" id="89922126"/>
<sequence length="323" mass="34547">MNSFRRATPDSEAVASSEDERPWPTAKSFGSLPRKENSVPGLGGTIWSTQKRDSFKMEKAAQRNAAREARLAAPGGARGILRAEGTPSPAASDASGVLPFPIPMQPVPKAGRSMSHSQGQREVPTSTNDHTVLPLGLLAEEDADTESESDMGGGLTHTTSHPPIGTLHRTSTLPMAYESYYGGSNGRDAGHAVGGAPRIEAAFANLSLDHPPRRAQWQSKLGWDDVPNVNESRRHSLADIPTRRGSVAGTDSRPQLGGAAYWPDRMYEWNGGAVEAEAEGYADCKSFDSMSHISKCGLLALHAGVEENAWSGAPGFLEWDYLD</sequence>
<gene>
    <name evidence="2" type="ORF">LTR77_000776</name>
</gene>
<proteinExistence type="predicted"/>
<dbReference type="RefSeq" id="XP_064664275.1">
    <property type="nucleotide sequence ID" value="XM_064798041.1"/>
</dbReference>
<keyword evidence="3" id="KW-1185">Reference proteome</keyword>
<feature type="compositionally biased region" description="Basic and acidic residues" evidence="1">
    <location>
        <begin position="50"/>
        <end position="70"/>
    </location>
</feature>
<dbReference type="EMBL" id="JAVRRT010000001">
    <property type="protein sequence ID" value="KAK5175637.1"/>
    <property type="molecule type" value="Genomic_DNA"/>
</dbReference>
<dbReference type="Proteomes" id="UP001337655">
    <property type="component" value="Unassembled WGS sequence"/>
</dbReference>
<evidence type="ECO:0000313" key="3">
    <source>
        <dbReference type="Proteomes" id="UP001337655"/>
    </source>
</evidence>
<protein>
    <submittedName>
        <fullName evidence="2">Uncharacterized protein</fullName>
    </submittedName>
</protein>
<organism evidence="2 3">
    <name type="scientific">Saxophila tyrrhenica</name>
    <dbReference type="NCBI Taxonomy" id="1690608"/>
    <lineage>
        <taxon>Eukaryota</taxon>
        <taxon>Fungi</taxon>
        <taxon>Dikarya</taxon>
        <taxon>Ascomycota</taxon>
        <taxon>Pezizomycotina</taxon>
        <taxon>Dothideomycetes</taxon>
        <taxon>Dothideomycetidae</taxon>
        <taxon>Mycosphaerellales</taxon>
        <taxon>Extremaceae</taxon>
        <taxon>Saxophila</taxon>
    </lineage>
</organism>
<feature type="region of interest" description="Disordered" evidence="1">
    <location>
        <begin position="146"/>
        <end position="166"/>
    </location>
</feature>
<name>A0AAV9PPA7_9PEZI</name>
<feature type="compositionally biased region" description="Polar residues" evidence="1">
    <location>
        <begin position="114"/>
        <end position="129"/>
    </location>
</feature>
<evidence type="ECO:0000313" key="2">
    <source>
        <dbReference type="EMBL" id="KAK5175637.1"/>
    </source>
</evidence>
<reference evidence="2 3" key="1">
    <citation type="submission" date="2023-08" db="EMBL/GenBank/DDBJ databases">
        <title>Black Yeasts Isolated from many extreme environments.</title>
        <authorList>
            <person name="Coleine C."/>
            <person name="Stajich J.E."/>
            <person name="Selbmann L."/>
        </authorList>
    </citation>
    <scope>NUCLEOTIDE SEQUENCE [LARGE SCALE GENOMIC DNA]</scope>
    <source>
        <strain evidence="2 3">CCFEE 5935</strain>
    </source>
</reference>